<reference evidence="4 5" key="1">
    <citation type="submission" date="2018-03" db="EMBL/GenBank/DDBJ databases">
        <title>Genomic Encyclopedia of Type Strains, Phase III (KMG-III): the genomes of soil and plant-associated and newly described type strains.</title>
        <authorList>
            <person name="Whitman W."/>
        </authorList>
    </citation>
    <scope>NUCLEOTIDE SEQUENCE [LARGE SCALE GENOMIC DNA]</scope>
    <source>
        <strain evidence="4 5">CGMCC 1.07653</strain>
    </source>
</reference>
<evidence type="ECO:0000313" key="4">
    <source>
        <dbReference type="EMBL" id="PSL43264.1"/>
    </source>
</evidence>
<organism evidence="4 5">
    <name type="scientific">Salsuginibacillus halophilus</name>
    <dbReference type="NCBI Taxonomy" id="517424"/>
    <lineage>
        <taxon>Bacteria</taxon>
        <taxon>Bacillati</taxon>
        <taxon>Bacillota</taxon>
        <taxon>Bacilli</taxon>
        <taxon>Bacillales</taxon>
        <taxon>Bacillaceae</taxon>
        <taxon>Salsuginibacillus</taxon>
    </lineage>
</organism>
<sequence>MRFKIGILVIALGLVFAGFSGYQWVAGASGVSKDPEAAQSVSDNWDDTERQEIYNVEELEQEEDSNASDDNVAAAAEEETDDPYDRDYAYEEGEEMAEMSIPTLERVYPIYWGTNDDALDQGVGLHEGDHTATPDELVHTVLSGHRDTVFSEMGDLEEGDRIYLDYDGKTYEYQIRDTWITDADDRTVIVKKDEPTLTLTTCYPFTYVGPAPDRYIIEAELTNIED</sequence>
<dbReference type="AlphaFoldDB" id="A0A2P8HAM6"/>
<feature type="region of interest" description="Disordered" evidence="3">
    <location>
        <begin position="57"/>
        <end position="86"/>
    </location>
</feature>
<feature type="active site" description="Proton donor/acceptor" evidence="2">
    <location>
        <position position="145"/>
    </location>
</feature>
<evidence type="ECO:0000256" key="3">
    <source>
        <dbReference type="SAM" id="MobiDB-lite"/>
    </source>
</evidence>
<dbReference type="SUPFAM" id="SSF63817">
    <property type="entry name" value="Sortase"/>
    <property type="match status" value="1"/>
</dbReference>
<dbReference type="EMBL" id="PYAV01000011">
    <property type="protein sequence ID" value="PSL43264.1"/>
    <property type="molecule type" value="Genomic_DNA"/>
</dbReference>
<dbReference type="InterPro" id="IPR023365">
    <property type="entry name" value="Sortase_dom-sf"/>
</dbReference>
<dbReference type="RefSeq" id="WP_106589404.1">
    <property type="nucleotide sequence ID" value="NZ_PYAV01000011.1"/>
</dbReference>
<dbReference type="InterPro" id="IPR041999">
    <property type="entry name" value="Sortase_D_1"/>
</dbReference>
<dbReference type="Pfam" id="PF04203">
    <property type="entry name" value="Sortase"/>
    <property type="match status" value="1"/>
</dbReference>
<evidence type="ECO:0000256" key="1">
    <source>
        <dbReference type="ARBA" id="ARBA00022801"/>
    </source>
</evidence>
<keyword evidence="1" id="KW-0378">Hydrolase</keyword>
<keyword evidence="5" id="KW-1185">Reference proteome</keyword>
<proteinExistence type="predicted"/>
<protein>
    <submittedName>
        <fullName evidence="4">Sortase A</fullName>
    </submittedName>
</protein>
<evidence type="ECO:0000313" key="5">
    <source>
        <dbReference type="Proteomes" id="UP000242310"/>
    </source>
</evidence>
<feature type="compositionally biased region" description="Acidic residues" evidence="3">
    <location>
        <begin position="57"/>
        <end position="67"/>
    </location>
</feature>
<evidence type="ECO:0000256" key="2">
    <source>
        <dbReference type="PIRSR" id="PIRSR605754-1"/>
    </source>
</evidence>
<dbReference type="Proteomes" id="UP000242310">
    <property type="component" value="Unassembled WGS sequence"/>
</dbReference>
<gene>
    <name evidence="4" type="ORF">B0H94_11189</name>
</gene>
<dbReference type="OrthoDB" id="165822at2"/>
<accession>A0A2P8HAM6</accession>
<dbReference type="InterPro" id="IPR005754">
    <property type="entry name" value="Sortase"/>
</dbReference>
<dbReference type="GO" id="GO:0016787">
    <property type="term" value="F:hydrolase activity"/>
    <property type="evidence" value="ECO:0007669"/>
    <property type="project" value="UniProtKB-KW"/>
</dbReference>
<dbReference type="InterPro" id="IPR053525">
    <property type="entry name" value="Sortase_D"/>
</dbReference>
<name>A0A2P8HAM6_9BACI</name>
<dbReference type="NCBIfam" id="TIGR01076">
    <property type="entry name" value="sortase_fam"/>
    <property type="match status" value="1"/>
</dbReference>
<dbReference type="Gene3D" id="2.40.260.10">
    <property type="entry name" value="Sortase"/>
    <property type="match status" value="1"/>
</dbReference>
<dbReference type="NCBIfam" id="NF033746">
    <property type="entry name" value="class_D_sortase"/>
    <property type="match status" value="1"/>
</dbReference>
<feature type="active site" description="Acyl-thioester intermediate" evidence="2">
    <location>
        <position position="202"/>
    </location>
</feature>
<comment type="caution">
    <text evidence="4">The sequence shown here is derived from an EMBL/GenBank/DDBJ whole genome shotgun (WGS) entry which is preliminary data.</text>
</comment>
<dbReference type="CDD" id="cd05828">
    <property type="entry name" value="Sortase_D_1"/>
    <property type="match status" value="1"/>
</dbReference>